<dbReference type="InterPro" id="IPR002645">
    <property type="entry name" value="STAS_dom"/>
</dbReference>
<dbReference type="Proteomes" id="UP000242415">
    <property type="component" value="Unassembled WGS sequence"/>
</dbReference>
<evidence type="ECO:0000259" key="1">
    <source>
        <dbReference type="PROSITE" id="PS50801"/>
    </source>
</evidence>
<dbReference type="Pfam" id="PF13466">
    <property type="entry name" value="STAS_2"/>
    <property type="match status" value="1"/>
</dbReference>
<dbReference type="STRING" id="405436.SAMN05444365_101852"/>
<gene>
    <name evidence="2" type="ORF">SAMN05444365_101852</name>
</gene>
<dbReference type="InterPro" id="IPR036513">
    <property type="entry name" value="STAS_dom_sf"/>
</dbReference>
<reference evidence="3" key="1">
    <citation type="submission" date="2016-10" db="EMBL/GenBank/DDBJ databases">
        <authorList>
            <person name="Varghese N."/>
            <person name="Submissions S."/>
        </authorList>
    </citation>
    <scope>NUCLEOTIDE SEQUENCE [LARGE SCALE GENOMIC DNA]</scope>
    <source>
        <strain evidence="3">DSM 45245</strain>
    </source>
</reference>
<protein>
    <submittedName>
        <fullName evidence="2">STAS domain-containing protein</fullName>
    </submittedName>
</protein>
<dbReference type="InterPro" id="IPR025847">
    <property type="entry name" value="MEDS_domain"/>
</dbReference>
<accession>A0A1H3HIJ6</accession>
<evidence type="ECO:0000313" key="2">
    <source>
        <dbReference type="EMBL" id="SDY15301.1"/>
    </source>
</evidence>
<dbReference type="PROSITE" id="PS50801">
    <property type="entry name" value="STAS"/>
    <property type="match status" value="1"/>
</dbReference>
<sequence>MTDPSRVDELQPGDHACLTFSDVDERLDLVAAFIRDGLRLGDRVLCITDSVPCSALHAELAGRGLPIDEATQAGRLHLATSAETYLAEGSFAANRMLDLLSDRIEQARSEGYRALRIAGDMSWALRPVAGVDELMTYESQLRSLLADGGGIAICQYDRRCFDPVTLAGVTAAHELAVAAVTYHDDALLRICRQYVPGGLRVAGELDYRAVAPLTRALTESLSLDEHVHVNLTQLAFIDVQAAGALLQAALSLATGQRMVLRCRPLIHKVLRTLGADEIPQLDLVISDDE</sequence>
<name>A0A1H3HIJ6_9ACTN</name>
<feature type="domain" description="STAS" evidence="1">
    <location>
        <begin position="199"/>
        <end position="289"/>
    </location>
</feature>
<dbReference type="AlphaFoldDB" id="A0A1H3HIJ6"/>
<organism evidence="2 3">
    <name type="scientific">Micromonospora pattaloongensis</name>
    <dbReference type="NCBI Taxonomy" id="405436"/>
    <lineage>
        <taxon>Bacteria</taxon>
        <taxon>Bacillati</taxon>
        <taxon>Actinomycetota</taxon>
        <taxon>Actinomycetes</taxon>
        <taxon>Micromonosporales</taxon>
        <taxon>Micromonosporaceae</taxon>
        <taxon>Micromonospora</taxon>
    </lineage>
</organism>
<dbReference type="SUPFAM" id="SSF52091">
    <property type="entry name" value="SpoIIaa-like"/>
    <property type="match status" value="1"/>
</dbReference>
<dbReference type="InterPro" id="IPR058548">
    <property type="entry name" value="MlaB-like_STAS"/>
</dbReference>
<keyword evidence="3" id="KW-1185">Reference proteome</keyword>
<dbReference type="EMBL" id="FNPH01000001">
    <property type="protein sequence ID" value="SDY15301.1"/>
    <property type="molecule type" value="Genomic_DNA"/>
</dbReference>
<evidence type="ECO:0000313" key="3">
    <source>
        <dbReference type="Proteomes" id="UP000242415"/>
    </source>
</evidence>
<dbReference type="Gene3D" id="3.30.750.24">
    <property type="entry name" value="STAS domain"/>
    <property type="match status" value="1"/>
</dbReference>
<dbReference type="RefSeq" id="WP_175543489.1">
    <property type="nucleotide sequence ID" value="NZ_FNPH01000001.1"/>
</dbReference>
<dbReference type="Pfam" id="PF14417">
    <property type="entry name" value="MEDS"/>
    <property type="match status" value="1"/>
</dbReference>
<proteinExistence type="predicted"/>